<sequence>MIRNVSSKKRPQSDGGLFDLVVEMDKVGVTFQKIAEGVAMFFKTEAECNDKKVSIFKEITEIGNIPKDDMLVASEYIIKEAHKVDFFFLLPKDSKKDYVLKQQLECNLY</sequence>
<name>A0ABR2BBM7_9ROSI</name>
<gene>
    <name evidence="1" type="ORF">V6N12_017775</name>
</gene>
<dbReference type="EMBL" id="JBBPBM010000140">
    <property type="protein sequence ID" value="KAK8504496.1"/>
    <property type="molecule type" value="Genomic_DNA"/>
</dbReference>
<organism evidence="1 2">
    <name type="scientific">Hibiscus sabdariffa</name>
    <name type="common">roselle</name>
    <dbReference type="NCBI Taxonomy" id="183260"/>
    <lineage>
        <taxon>Eukaryota</taxon>
        <taxon>Viridiplantae</taxon>
        <taxon>Streptophyta</taxon>
        <taxon>Embryophyta</taxon>
        <taxon>Tracheophyta</taxon>
        <taxon>Spermatophyta</taxon>
        <taxon>Magnoliopsida</taxon>
        <taxon>eudicotyledons</taxon>
        <taxon>Gunneridae</taxon>
        <taxon>Pentapetalae</taxon>
        <taxon>rosids</taxon>
        <taxon>malvids</taxon>
        <taxon>Malvales</taxon>
        <taxon>Malvaceae</taxon>
        <taxon>Malvoideae</taxon>
        <taxon>Hibiscus</taxon>
    </lineage>
</organism>
<keyword evidence="2" id="KW-1185">Reference proteome</keyword>
<comment type="caution">
    <text evidence="1">The sequence shown here is derived from an EMBL/GenBank/DDBJ whole genome shotgun (WGS) entry which is preliminary data.</text>
</comment>
<evidence type="ECO:0000313" key="2">
    <source>
        <dbReference type="Proteomes" id="UP001472677"/>
    </source>
</evidence>
<proteinExistence type="predicted"/>
<reference evidence="1 2" key="1">
    <citation type="journal article" date="2024" name="G3 (Bethesda)">
        <title>Genome assembly of Hibiscus sabdariffa L. provides insights into metabolisms of medicinal natural products.</title>
        <authorList>
            <person name="Kim T."/>
        </authorList>
    </citation>
    <scope>NUCLEOTIDE SEQUENCE [LARGE SCALE GENOMIC DNA]</scope>
    <source>
        <strain evidence="1">TK-2024</strain>
        <tissue evidence="1">Old leaves</tissue>
    </source>
</reference>
<dbReference type="Proteomes" id="UP001472677">
    <property type="component" value="Unassembled WGS sequence"/>
</dbReference>
<protein>
    <submittedName>
        <fullName evidence="1">Uncharacterized protein</fullName>
    </submittedName>
</protein>
<evidence type="ECO:0000313" key="1">
    <source>
        <dbReference type="EMBL" id="KAK8504496.1"/>
    </source>
</evidence>
<accession>A0ABR2BBM7</accession>